<organism evidence="1">
    <name type="scientific">marine metagenome</name>
    <dbReference type="NCBI Taxonomy" id="408172"/>
    <lineage>
        <taxon>unclassified sequences</taxon>
        <taxon>metagenomes</taxon>
        <taxon>ecological metagenomes</taxon>
    </lineage>
</organism>
<name>A0A383CCD3_9ZZZZ</name>
<dbReference type="Gene3D" id="3.30.1370.120">
    <property type="match status" value="1"/>
</dbReference>
<feature type="non-terminal residue" evidence="1">
    <location>
        <position position="231"/>
    </location>
</feature>
<accession>A0A383CCD3</accession>
<evidence type="ECO:0008006" key="2">
    <source>
        <dbReference type="Google" id="ProtNLM"/>
    </source>
</evidence>
<dbReference type="PROSITE" id="PS51257">
    <property type="entry name" value="PROKAR_LIPOPROTEIN"/>
    <property type="match status" value="1"/>
</dbReference>
<protein>
    <recommendedName>
        <fullName evidence="2">Secretin/TonB short N-terminal domain-containing protein</fullName>
    </recommendedName>
</protein>
<sequence>MKNILKIILFFFVACLITSCVTTKKDTPVHGTEPLIDTTKVKEQAAKDMTRIEEAGPEGYDLDEEVVIEKREKITTELTRSYEFITDEYSDLKQEISLNLNNVDFKDAMKLLADIGNINILVGDEVSGTINAEIEYVTWEVAFKTLLDMKTLGHDIDAKNQIIRVHTPEKLSSQESFKSSRAEVLKKKTQLMVEAEPMITNIFRLYYLDPEQAKITLEDLYSTQGETGTST</sequence>
<dbReference type="EMBL" id="UINC01207798">
    <property type="protein sequence ID" value="SVE30046.1"/>
    <property type="molecule type" value="Genomic_DNA"/>
</dbReference>
<reference evidence="1" key="1">
    <citation type="submission" date="2018-05" db="EMBL/GenBank/DDBJ databases">
        <authorList>
            <person name="Lanie J.A."/>
            <person name="Ng W.-L."/>
            <person name="Kazmierczak K.M."/>
            <person name="Andrzejewski T.M."/>
            <person name="Davidsen T.M."/>
            <person name="Wayne K.J."/>
            <person name="Tettelin H."/>
            <person name="Glass J.I."/>
            <person name="Rusch D."/>
            <person name="Podicherti R."/>
            <person name="Tsui H.-C.T."/>
            <person name="Winkler M.E."/>
        </authorList>
    </citation>
    <scope>NUCLEOTIDE SEQUENCE</scope>
</reference>
<dbReference type="InterPro" id="IPR038591">
    <property type="entry name" value="NolW-like_sf"/>
</dbReference>
<gene>
    <name evidence="1" type="ORF">METZ01_LOCUS482900</name>
</gene>
<dbReference type="AlphaFoldDB" id="A0A383CCD3"/>
<evidence type="ECO:0000313" key="1">
    <source>
        <dbReference type="EMBL" id="SVE30046.1"/>
    </source>
</evidence>
<proteinExistence type="predicted"/>